<reference evidence="3" key="1">
    <citation type="submission" date="2014-09" db="EMBL/GenBank/DDBJ databases">
        <authorList>
            <person name="Magalhaes I.L.F."/>
            <person name="Oliveira U."/>
            <person name="Santos F.R."/>
            <person name="Vidigal T.H.D.A."/>
            <person name="Brescovit A.D."/>
            <person name="Santos A.J."/>
        </authorList>
    </citation>
    <scope>NUCLEOTIDE SEQUENCE</scope>
    <source>
        <tissue evidence="3">Shoot tissue taken approximately 20 cm above the soil surface</tissue>
    </source>
</reference>
<feature type="chain" id="PRO_5002062947" description="Secreted protein" evidence="2">
    <location>
        <begin position="24"/>
        <end position="92"/>
    </location>
</feature>
<feature type="compositionally biased region" description="Low complexity" evidence="1">
    <location>
        <begin position="53"/>
        <end position="67"/>
    </location>
</feature>
<feature type="signal peptide" evidence="2">
    <location>
        <begin position="1"/>
        <end position="23"/>
    </location>
</feature>
<accession>A0A0A9HBF6</accession>
<keyword evidence="2" id="KW-0732">Signal</keyword>
<dbReference type="EMBL" id="GBRH01165730">
    <property type="protein sequence ID" value="JAE32166.1"/>
    <property type="molecule type" value="Transcribed_RNA"/>
</dbReference>
<protein>
    <recommendedName>
        <fullName evidence="4">Secreted protein</fullName>
    </recommendedName>
</protein>
<name>A0A0A9HBF6_ARUDO</name>
<reference evidence="3" key="2">
    <citation type="journal article" date="2015" name="Data Brief">
        <title>Shoot transcriptome of the giant reed, Arundo donax.</title>
        <authorList>
            <person name="Barrero R.A."/>
            <person name="Guerrero F.D."/>
            <person name="Moolhuijzen P."/>
            <person name="Goolsby J.A."/>
            <person name="Tidwell J."/>
            <person name="Bellgard S.E."/>
            <person name="Bellgard M.I."/>
        </authorList>
    </citation>
    <scope>NUCLEOTIDE SEQUENCE</scope>
    <source>
        <tissue evidence="3">Shoot tissue taken approximately 20 cm above the soil surface</tissue>
    </source>
</reference>
<sequence length="92" mass="9570">MAAVDSSSALLLGCSCLTTPCRCGCPLDVTRRRRRRPVKRDQTARGRMPPAVAPGHAPSLASLLAPSRSPPSARPPQHSAKLLAAAPHAAAQ</sequence>
<proteinExistence type="predicted"/>
<evidence type="ECO:0008006" key="4">
    <source>
        <dbReference type="Google" id="ProtNLM"/>
    </source>
</evidence>
<evidence type="ECO:0000313" key="3">
    <source>
        <dbReference type="EMBL" id="JAE32166.1"/>
    </source>
</evidence>
<dbReference type="AlphaFoldDB" id="A0A0A9HBF6"/>
<evidence type="ECO:0000256" key="1">
    <source>
        <dbReference type="SAM" id="MobiDB-lite"/>
    </source>
</evidence>
<evidence type="ECO:0000256" key="2">
    <source>
        <dbReference type="SAM" id="SignalP"/>
    </source>
</evidence>
<feature type="compositionally biased region" description="Low complexity" evidence="1">
    <location>
        <begin position="75"/>
        <end position="92"/>
    </location>
</feature>
<feature type="region of interest" description="Disordered" evidence="1">
    <location>
        <begin position="34"/>
        <end position="92"/>
    </location>
</feature>
<organism evidence="3">
    <name type="scientific">Arundo donax</name>
    <name type="common">Giant reed</name>
    <name type="synonym">Donax arundinaceus</name>
    <dbReference type="NCBI Taxonomy" id="35708"/>
    <lineage>
        <taxon>Eukaryota</taxon>
        <taxon>Viridiplantae</taxon>
        <taxon>Streptophyta</taxon>
        <taxon>Embryophyta</taxon>
        <taxon>Tracheophyta</taxon>
        <taxon>Spermatophyta</taxon>
        <taxon>Magnoliopsida</taxon>
        <taxon>Liliopsida</taxon>
        <taxon>Poales</taxon>
        <taxon>Poaceae</taxon>
        <taxon>PACMAD clade</taxon>
        <taxon>Arundinoideae</taxon>
        <taxon>Arundineae</taxon>
        <taxon>Arundo</taxon>
    </lineage>
</organism>